<gene>
    <name evidence="1" type="ORF">VKT23_010579</name>
</gene>
<name>A0ABR1JAP8_9AGAR</name>
<comment type="caution">
    <text evidence="1">The sequence shown here is derived from an EMBL/GenBank/DDBJ whole genome shotgun (WGS) entry which is preliminary data.</text>
</comment>
<organism evidence="1 2">
    <name type="scientific">Marasmiellus scandens</name>
    <dbReference type="NCBI Taxonomy" id="2682957"/>
    <lineage>
        <taxon>Eukaryota</taxon>
        <taxon>Fungi</taxon>
        <taxon>Dikarya</taxon>
        <taxon>Basidiomycota</taxon>
        <taxon>Agaricomycotina</taxon>
        <taxon>Agaricomycetes</taxon>
        <taxon>Agaricomycetidae</taxon>
        <taxon>Agaricales</taxon>
        <taxon>Marasmiineae</taxon>
        <taxon>Omphalotaceae</taxon>
        <taxon>Marasmiellus</taxon>
    </lineage>
</organism>
<protein>
    <recommendedName>
        <fullName evidence="3">Transposase</fullName>
    </recommendedName>
</protein>
<sequence length="542" mass="62571">MEPNEFGVYRSYPRMPKSIPDEEVPLADICEGPGFPCPPPSEPLSVFGAAMNRLQNSFAPFLNVTVFCLMAWFYNGHESKSLADLDNLVKDVIMLDDFQKEDLEGFSAKKVVKEMDDWLGPKFDLHAEDGWVEASVEIPLPAEGVKRAEADAPTLKVDGVFYRKPLEVIKAVFQSERSRKFHYIPFKLFQQHDPPSESDSDNPIDICLHHELYNSDAYIKEYECIQIQQRECRLKDPDLAKEPEVENVPVGIMGWSNETQVAQFGDQSMWPIYIYFGNQSKYEHAKPTSFAAHHLAYIPKLPSDVQDYYREKIGFPASAATLTHLKRELMQAIWALILDPEFMHAYEHGILVKCGDGVTRRLFPRFFTYSADYPEKVLLATIRSLDRCPCPHCLVEKDQIRQLGTRWDRSRRETKARVDSEHCRGIIASMRKWIFDFGYRIASQAVEVFLQPCSYTPTINTFSERFFKFGINFFLMFVPDVLHELELGVWKAILIHLIRILFTYGNNTIQELDKRYRQVPTFGHDTIRKIQNNVSAMKHLAA</sequence>
<keyword evidence="2" id="KW-1185">Reference proteome</keyword>
<reference evidence="1 2" key="1">
    <citation type="submission" date="2024-01" db="EMBL/GenBank/DDBJ databases">
        <title>A draft genome for the cacao thread blight pathogen Marasmiellus scandens.</title>
        <authorList>
            <person name="Baruah I.K."/>
            <person name="Leung J."/>
            <person name="Bukari Y."/>
            <person name="Amoako-Attah I."/>
            <person name="Meinhardt L.W."/>
            <person name="Bailey B.A."/>
            <person name="Cohen S.P."/>
        </authorList>
    </citation>
    <scope>NUCLEOTIDE SEQUENCE [LARGE SCALE GENOMIC DNA]</scope>
    <source>
        <strain evidence="1 2">GH-19</strain>
    </source>
</reference>
<evidence type="ECO:0000313" key="1">
    <source>
        <dbReference type="EMBL" id="KAK7456332.1"/>
    </source>
</evidence>
<accession>A0ABR1JAP8</accession>
<evidence type="ECO:0000313" key="2">
    <source>
        <dbReference type="Proteomes" id="UP001498398"/>
    </source>
</evidence>
<proteinExistence type="predicted"/>
<dbReference type="Pfam" id="PF18759">
    <property type="entry name" value="Plavaka"/>
    <property type="match status" value="1"/>
</dbReference>
<dbReference type="Proteomes" id="UP001498398">
    <property type="component" value="Unassembled WGS sequence"/>
</dbReference>
<dbReference type="EMBL" id="JBANRG010000021">
    <property type="protein sequence ID" value="KAK7456332.1"/>
    <property type="molecule type" value="Genomic_DNA"/>
</dbReference>
<evidence type="ECO:0008006" key="3">
    <source>
        <dbReference type="Google" id="ProtNLM"/>
    </source>
</evidence>
<dbReference type="InterPro" id="IPR041078">
    <property type="entry name" value="Plavaka"/>
</dbReference>